<gene>
    <name evidence="1" type="ORF">vBKpnSCarvaje_0023</name>
</gene>
<sequence length="83" mass="9189">MTIMKNGVGDTVAFLPKVIITDPSLVDYPRTTPQAGASYTDLCDDIIRGCDIGIEQLQKLRQEYEQRRVMAGMGIPPVFDVSK</sequence>
<dbReference type="EMBL" id="OL604152">
    <property type="protein sequence ID" value="UJQ43987.1"/>
    <property type="molecule type" value="Genomic_DNA"/>
</dbReference>
<evidence type="ECO:0000313" key="1">
    <source>
        <dbReference type="EMBL" id="UJQ43987.1"/>
    </source>
</evidence>
<name>A0AAE8Z8S9_9CAUD</name>
<evidence type="ECO:0000313" key="2">
    <source>
        <dbReference type="Proteomes" id="UP000829649"/>
    </source>
</evidence>
<accession>A0AAE8Z8S9</accession>
<organism evidence="1 2">
    <name type="scientific">Klebsiella phage vB_KpnS-Carvaje</name>
    <dbReference type="NCBI Taxonomy" id="2900314"/>
    <lineage>
        <taxon>Viruses</taxon>
        <taxon>Duplodnaviria</taxon>
        <taxon>Heunggongvirae</taxon>
        <taxon>Uroviricota</taxon>
        <taxon>Caudoviricetes</taxon>
        <taxon>Carvajevirus</taxon>
        <taxon>Carvajevirus carvaje</taxon>
    </lineage>
</organism>
<reference evidence="1" key="1">
    <citation type="submission" date="2021-11" db="EMBL/GenBank/DDBJ databases">
        <authorList>
            <person name="Sousa J."/>
            <person name="Sillankorva S."/>
            <person name="Faustino A."/>
            <person name="Carvalho C."/>
        </authorList>
    </citation>
    <scope>NUCLEOTIDE SEQUENCE</scope>
</reference>
<dbReference type="Proteomes" id="UP000829649">
    <property type="component" value="Segment"/>
</dbReference>
<protein>
    <submittedName>
        <fullName evidence="1">Uncharacterized protein</fullName>
    </submittedName>
</protein>
<keyword evidence="2" id="KW-1185">Reference proteome</keyword>
<reference evidence="1" key="2">
    <citation type="journal article" date="2022" name="Curr. Genet.">
        <title>Suggestion for a new bacteriophage genus for the Klebsiella pneumoniae phage vB_KpnS-Carvaje.</title>
        <authorList>
            <person name="Sousa J.C."/>
            <person name="Sillankorva S."/>
            <person name="Faustino A."/>
            <person name="Carvalho C.M."/>
        </authorList>
    </citation>
    <scope>NUCLEOTIDE SEQUENCE</scope>
</reference>
<proteinExistence type="predicted"/>